<keyword evidence="1" id="KW-0997">Cell inner membrane</keyword>
<comment type="similarity">
    <text evidence="1">Belongs to the AcsB/BcsB family.</text>
</comment>
<keyword evidence="1" id="KW-0812">Transmembrane</keyword>
<keyword evidence="1" id="KW-0973">c-di-GMP</keyword>
<accession>A0ABW9ZJR5</accession>
<keyword evidence="4" id="KW-1185">Reference proteome</keyword>
<comment type="caution">
    <text evidence="3">The sequence shown here is derived from an EMBL/GenBank/DDBJ whole genome shotgun (WGS) entry which is preliminary data.</text>
</comment>
<keyword evidence="1" id="KW-0472">Membrane</keyword>
<dbReference type="InterPro" id="IPR018513">
    <property type="entry name" value="Cell_synthase_bac"/>
</dbReference>
<comment type="function">
    <text evidence="1">Binds the cellulose synthase activator, bis-(3'-5') cyclic diguanylic acid (c-di-GMP).</text>
</comment>
<evidence type="ECO:0000313" key="4">
    <source>
        <dbReference type="Proteomes" id="UP000541347"/>
    </source>
</evidence>
<dbReference type="Pfam" id="PF03170">
    <property type="entry name" value="BcsB"/>
    <property type="match status" value="1"/>
</dbReference>
<comment type="pathway">
    <text evidence="1">Glycan metabolism; bacterial cellulose biosynthesis.</text>
</comment>
<evidence type="ECO:0000313" key="3">
    <source>
        <dbReference type="EMBL" id="NBN64938.1"/>
    </source>
</evidence>
<evidence type="ECO:0000256" key="2">
    <source>
        <dbReference type="SAM" id="MobiDB-lite"/>
    </source>
</evidence>
<dbReference type="EMBL" id="JAABLP010000003">
    <property type="protein sequence ID" value="NBN64938.1"/>
    <property type="molecule type" value="Genomic_DNA"/>
</dbReference>
<feature type="transmembrane region" description="Helical" evidence="1">
    <location>
        <begin position="771"/>
        <end position="792"/>
    </location>
</feature>
<dbReference type="RefSeq" id="WP_161676870.1">
    <property type="nucleotide sequence ID" value="NZ_JAABLP010000003.1"/>
</dbReference>
<comment type="subcellular location">
    <subcellularLocation>
        <location evidence="1">Cell inner membrane</location>
    </subcellularLocation>
</comment>
<evidence type="ECO:0000256" key="1">
    <source>
        <dbReference type="RuleBase" id="RU365021"/>
    </source>
</evidence>
<dbReference type="Proteomes" id="UP000541347">
    <property type="component" value="Unassembled WGS sequence"/>
</dbReference>
<keyword evidence="1" id="KW-1003">Cell membrane</keyword>
<organism evidence="3 4">
    <name type="scientific">Pannonibacter tanglangensis</name>
    <dbReference type="NCBI Taxonomy" id="2750084"/>
    <lineage>
        <taxon>Bacteria</taxon>
        <taxon>Pseudomonadati</taxon>
        <taxon>Pseudomonadota</taxon>
        <taxon>Alphaproteobacteria</taxon>
        <taxon>Hyphomicrobiales</taxon>
        <taxon>Stappiaceae</taxon>
        <taxon>Pannonibacter</taxon>
    </lineage>
</organism>
<name>A0ABW9ZJR5_9HYPH</name>
<comment type="subunit">
    <text evidence="1">Tightly associated with the cellulose synthase catalytic subunit.</text>
</comment>
<reference evidence="3 4" key="1">
    <citation type="submission" date="2020-01" db="EMBL/GenBank/DDBJ databases">
        <authorList>
            <person name="Peng S.Y."/>
            <person name="Li J."/>
            <person name="Wang M."/>
            <person name="Wang L."/>
            <person name="Wang C.Q."/>
            <person name="Wang J.R."/>
        </authorList>
    </citation>
    <scope>NUCLEOTIDE SEQUENCE [LARGE SCALE GENOMIC DNA]</scope>
    <source>
        <strain evidence="3 4">XCT-34</strain>
    </source>
</reference>
<keyword evidence="1" id="KW-1133">Transmembrane helix</keyword>
<sequence>MTSPVRPTTSLAGVWLLRSTALAAMLLAGVVLPAAAPVVASEPVASEPAPDRTFRPLPALAGGLRLSGESDHREWPVYLTRTQAAQPGVFELVLTSAVSVMPEGSTLRLAVNGQTLGEQPIKAFGQPQLLRFDLPPGALQPGLNALRLTVSQRHRVACDTPSTYELWSDIDPARTGLRFADASLGLETLPDLAALAPDSRGAQRLRIVQGDLTDTLALTRAVGVLTRIARETGISHPIVEVSGSARPAPGLTLILGTPTELRALGSPALPQPGNLTLVEGEGGVTLVVAEQDQDGLDALAARIGSGDLSLAARSGSADGAAALDRLLPRPVEPGTTLTLADLGARTSEFNGRLQRTRFDLRLPDDFFPAETGTINLSLAGGYAAGLDPSSQIVVRVNGEVAAGLPLSDPAGDVFADKVLRLSLKAFRPGLNSVEITTQTETAADRQCDTLAALHEPPRFLLVDETRLDIPAYPRLLGLPSLNASLTGGLARKAGGDVPVYVPFATPDMLSAAATLAVRLGMDMDGQGSVSIRVGRPQPDEPAAVLVGAFGDLSPAALAAAGLDAGRLRAAWSAPTLDGSTPQMVNASNPLQRRVVSLQSISRSDPVMTGSIRTPQEAAAAQPERSLTATPGSSDEVMQRWLQAHEDRDLLRSTLSRVETAVTGLFVRPDSPRQPLTPGTTLVIAQGRPMAETGGFWTVVTAPSPAALSIAVEDIVAPGMWRQLAGHEARYDMQTGLVTTDAGAPDFHVVTAPESAANWRLVAAGWLSGNPLAYAGLLLAAALCLALATGRALRPGGQVRS</sequence>
<dbReference type="Gene3D" id="2.60.120.260">
    <property type="entry name" value="Galactose-binding domain-like"/>
    <property type="match status" value="2"/>
</dbReference>
<gene>
    <name evidence="3" type="ORF">GWI71_14695</name>
</gene>
<feature type="region of interest" description="Disordered" evidence="2">
    <location>
        <begin position="613"/>
        <end position="633"/>
    </location>
</feature>
<proteinExistence type="inferred from homology"/>
<protein>
    <recommendedName>
        <fullName evidence="1">Cyclic di-GMP-binding protein</fullName>
    </recommendedName>
    <alternativeName>
        <fullName evidence="1">Cellulose synthase regulatory subunit</fullName>
    </alternativeName>
</protein>
<keyword evidence="1" id="KW-0135">Cellulose biosynthesis</keyword>